<accession>A0A6G1LD04</accession>
<proteinExistence type="inferred from homology"/>
<dbReference type="InterPro" id="IPR034164">
    <property type="entry name" value="Pepsin-like_dom"/>
</dbReference>
<gene>
    <name evidence="3" type="ORF">EJ03DRAFT_373898</name>
</gene>
<evidence type="ECO:0000256" key="1">
    <source>
        <dbReference type="ARBA" id="ARBA00007447"/>
    </source>
</evidence>
<dbReference type="CDD" id="cd05471">
    <property type="entry name" value="pepsin_like"/>
    <property type="match status" value="1"/>
</dbReference>
<reference evidence="3" key="1">
    <citation type="journal article" date="2020" name="Stud. Mycol.">
        <title>101 Dothideomycetes genomes: a test case for predicting lifestyles and emergence of pathogens.</title>
        <authorList>
            <person name="Haridas S."/>
            <person name="Albert R."/>
            <person name="Binder M."/>
            <person name="Bloem J."/>
            <person name="Labutti K."/>
            <person name="Salamov A."/>
            <person name="Andreopoulos B."/>
            <person name="Baker S."/>
            <person name="Barry K."/>
            <person name="Bills G."/>
            <person name="Bluhm B."/>
            <person name="Cannon C."/>
            <person name="Castanera R."/>
            <person name="Culley D."/>
            <person name="Daum C."/>
            <person name="Ezra D."/>
            <person name="Gonzalez J."/>
            <person name="Henrissat B."/>
            <person name="Kuo A."/>
            <person name="Liang C."/>
            <person name="Lipzen A."/>
            <person name="Lutzoni F."/>
            <person name="Magnuson J."/>
            <person name="Mondo S."/>
            <person name="Nolan M."/>
            <person name="Ohm R."/>
            <person name="Pangilinan J."/>
            <person name="Park H.-J."/>
            <person name="Ramirez L."/>
            <person name="Alfaro M."/>
            <person name="Sun H."/>
            <person name="Tritt A."/>
            <person name="Yoshinaga Y."/>
            <person name="Zwiers L.-H."/>
            <person name="Turgeon B."/>
            <person name="Goodwin S."/>
            <person name="Spatafora J."/>
            <person name="Crous P."/>
            <person name="Grigoriev I."/>
        </authorList>
    </citation>
    <scope>NUCLEOTIDE SEQUENCE</scope>
    <source>
        <strain evidence="3">CBS 116005</strain>
    </source>
</reference>
<name>A0A6G1LD04_9PEZI</name>
<dbReference type="GO" id="GO:0004190">
    <property type="term" value="F:aspartic-type endopeptidase activity"/>
    <property type="evidence" value="ECO:0007669"/>
    <property type="project" value="InterPro"/>
</dbReference>
<dbReference type="InterPro" id="IPR021109">
    <property type="entry name" value="Peptidase_aspartic_dom_sf"/>
</dbReference>
<dbReference type="EMBL" id="ML995827">
    <property type="protein sequence ID" value="KAF2770308.1"/>
    <property type="molecule type" value="Genomic_DNA"/>
</dbReference>
<feature type="domain" description="Peptidase A1" evidence="2">
    <location>
        <begin position="1"/>
        <end position="116"/>
    </location>
</feature>
<dbReference type="Proteomes" id="UP000799436">
    <property type="component" value="Unassembled WGS sequence"/>
</dbReference>
<organism evidence="3 4">
    <name type="scientific">Teratosphaeria nubilosa</name>
    <dbReference type="NCBI Taxonomy" id="161662"/>
    <lineage>
        <taxon>Eukaryota</taxon>
        <taxon>Fungi</taxon>
        <taxon>Dikarya</taxon>
        <taxon>Ascomycota</taxon>
        <taxon>Pezizomycotina</taxon>
        <taxon>Dothideomycetes</taxon>
        <taxon>Dothideomycetidae</taxon>
        <taxon>Mycosphaerellales</taxon>
        <taxon>Teratosphaeriaceae</taxon>
        <taxon>Teratosphaeria</taxon>
    </lineage>
</organism>
<evidence type="ECO:0000313" key="4">
    <source>
        <dbReference type="Proteomes" id="UP000799436"/>
    </source>
</evidence>
<dbReference type="PROSITE" id="PS51767">
    <property type="entry name" value="PEPTIDASE_A1"/>
    <property type="match status" value="1"/>
</dbReference>
<evidence type="ECO:0000259" key="2">
    <source>
        <dbReference type="PROSITE" id="PS51767"/>
    </source>
</evidence>
<dbReference type="GO" id="GO:0006508">
    <property type="term" value="P:proteolysis"/>
    <property type="evidence" value="ECO:0007669"/>
    <property type="project" value="InterPro"/>
</dbReference>
<dbReference type="PANTHER" id="PTHR47966:SF51">
    <property type="entry name" value="BETA-SITE APP-CLEAVING ENZYME, ISOFORM A-RELATED"/>
    <property type="match status" value="1"/>
</dbReference>
<dbReference type="InterPro" id="IPR033121">
    <property type="entry name" value="PEPTIDASE_A1"/>
</dbReference>
<comment type="similarity">
    <text evidence="1">Belongs to the peptidase A1 family.</text>
</comment>
<evidence type="ECO:0000313" key="3">
    <source>
        <dbReference type="EMBL" id="KAF2770308.1"/>
    </source>
</evidence>
<protein>
    <recommendedName>
        <fullName evidence="2">Peptidase A1 domain-containing protein</fullName>
    </recommendedName>
</protein>
<dbReference type="SUPFAM" id="SSF50630">
    <property type="entry name" value="Acid proteases"/>
    <property type="match status" value="1"/>
</dbReference>
<dbReference type="InterPro" id="IPR001461">
    <property type="entry name" value="Aspartic_peptidase_A1"/>
</dbReference>
<dbReference type="Gene3D" id="2.40.70.10">
    <property type="entry name" value="Acid Proteases"/>
    <property type="match status" value="1"/>
</dbReference>
<sequence>MAASGMPSFFETLMAQSKVQANEFSFYLGHHSDGTANNSELVLGGQNPNKFTGTPTTFPVSSDIDWALELDAIQVNNGHSSVEYALLGDALLKAYYTIFSYDSADGKPGISFAKAI</sequence>
<dbReference type="PANTHER" id="PTHR47966">
    <property type="entry name" value="BETA-SITE APP-CLEAVING ENZYME, ISOFORM A-RELATED"/>
    <property type="match status" value="1"/>
</dbReference>
<dbReference type="Pfam" id="PF00026">
    <property type="entry name" value="Asp"/>
    <property type="match status" value="1"/>
</dbReference>
<keyword evidence="4" id="KW-1185">Reference proteome</keyword>
<dbReference type="AlphaFoldDB" id="A0A6G1LD04"/>
<dbReference type="OrthoDB" id="660550at2759"/>